<keyword evidence="5 7" id="KW-1133">Transmembrane helix</keyword>
<keyword evidence="6 7" id="KW-0472">Membrane</keyword>
<dbReference type="EMBL" id="BAABAU010000001">
    <property type="protein sequence ID" value="GAA4264476.1"/>
    <property type="molecule type" value="Genomic_DNA"/>
</dbReference>
<gene>
    <name evidence="8" type="ORF">GCM10022256_00880</name>
</gene>
<keyword evidence="3" id="KW-1003">Cell membrane</keyword>
<evidence type="ECO:0000256" key="3">
    <source>
        <dbReference type="ARBA" id="ARBA00022475"/>
    </source>
</evidence>
<evidence type="ECO:0008006" key="10">
    <source>
        <dbReference type="Google" id="ProtNLM"/>
    </source>
</evidence>
<dbReference type="InterPro" id="IPR032808">
    <property type="entry name" value="DoxX"/>
</dbReference>
<evidence type="ECO:0000256" key="5">
    <source>
        <dbReference type="ARBA" id="ARBA00022989"/>
    </source>
</evidence>
<accession>A0ABP8DX68</accession>
<dbReference type="Pfam" id="PF07681">
    <property type="entry name" value="DoxX"/>
    <property type="match status" value="1"/>
</dbReference>
<evidence type="ECO:0000313" key="9">
    <source>
        <dbReference type="Proteomes" id="UP001501594"/>
    </source>
</evidence>
<dbReference type="InterPro" id="IPR051907">
    <property type="entry name" value="DoxX-like_oxidoreductase"/>
</dbReference>
<dbReference type="Proteomes" id="UP001501594">
    <property type="component" value="Unassembled WGS sequence"/>
</dbReference>
<sequence length="169" mass="16584">MTLGTTLLRIAVGGVFVGHGLQKLTGSFDGPGIEGVTQMMSGLGLHPAKRNAVIAAATETAGGAGVALGILTPVSAAGLVGTMATAIRTVHFKNGVWNSGGGYEYNAVLIAALGVIAAGPGHASFDAIFGKKSWGVGGTLFALAAGFAGSAALVELSRRAPAPEAAPES</sequence>
<feature type="transmembrane region" description="Helical" evidence="7">
    <location>
        <begin position="103"/>
        <end position="122"/>
    </location>
</feature>
<organism evidence="8 9">
    <name type="scientific">Frondihabitans peucedani</name>
    <dbReference type="NCBI Taxonomy" id="598626"/>
    <lineage>
        <taxon>Bacteria</taxon>
        <taxon>Bacillati</taxon>
        <taxon>Actinomycetota</taxon>
        <taxon>Actinomycetes</taxon>
        <taxon>Micrococcales</taxon>
        <taxon>Microbacteriaceae</taxon>
        <taxon>Frondihabitans</taxon>
    </lineage>
</organism>
<name>A0ABP8DX68_9MICO</name>
<evidence type="ECO:0000256" key="4">
    <source>
        <dbReference type="ARBA" id="ARBA00022692"/>
    </source>
</evidence>
<evidence type="ECO:0000256" key="2">
    <source>
        <dbReference type="ARBA" id="ARBA00006679"/>
    </source>
</evidence>
<protein>
    <recommendedName>
        <fullName evidence="10">Oxidoreductase</fullName>
    </recommendedName>
</protein>
<dbReference type="PANTHER" id="PTHR33452">
    <property type="entry name" value="OXIDOREDUCTASE CATD-RELATED"/>
    <property type="match status" value="1"/>
</dbReference>
<evidence type="ECO:0000256" key="1">
    <source>
        <dbReference type="ARBA" id="ARBA00004651"/>
    </source>
</evidence>
<proteinExistence type="inferred from homology"/>
<comment type="subcellular location">
    <subcellularLocation>
        <location evidence="1">Cell membrane</location>
        <topology evidence="1">Multi-pass membrane protein</topology>
    </subcellularLocation>
</comment>
<keyword evidence="9" id="KW-1185">Reference proteome</keyword>
<evidence type="ECO:0000313" key="8">
    <source>
        <dbReference type="EMBL" id="GAA4264476.1"/>
    </source>
</evidence>
<feature type="transmembrane region" description="Helical" evidence="7">
    <location>
        <begin position="134"/>
        <end position="154"/>
    </location>
</feature>
<keyword evidence="4 7" id="KW-0812">Transmembrane</keyword>
<evidence type="ECO:0000256" key="7">
    <source>
        <dbReference type="SAM" id="Phobius"/>
    </source>
</evidence>
<comment type="caution">
    <text evidence="8">The sequence shown here is derived from an EMBL/GenBank/DDBJ whole genome shotgun (WGS) entry which is preliminary data.</text>
</comment>
<reference evidence="9" key="1">
    <citation type="journal article" date="2019" name="Int. J. Syst. Evol. Microbiol.">
        <title>The Global Catalogue of Microorganisms (GCM) 10K type strain sequencing project: providing services to taxonomists for standard genome sequencing and annotation.</title>
        <authorList>
            <consortium name="The Broad Institute Genomics Platform"/>
            <consortium name="The Broad Institute Genome Sequencing Center for Infectious Disease"/>
            <person name="Wu L."/>
            <person name="Ma J."/>
        </authorList>
    </citation>
    <scope>NUCLEOTIDE SEQUENCE [LARGE SCALE GENOMIC DNA]</scope>
    <source>
        <strain evidence="9">JCM 17442</strain>
    </source>
</reference>
<dbReference type="PANTHER" id="PTHR33452:SF1">
    <property type="entry name" value="INNER MEMBRANE PROTEIN YPHA-RELATED"/>
    <property type="match status" value="1"/>
</dbReference>
<comment type="similarity">
    <text evidence="2">Belongs to the DoxX family.</text>
</comment>
<dbReference type="RefSeq" id="WP_344793074.1">
    <property type="nucleotide sequence ID" value="NZ_BAABAU010000001.1"/>
</dbReference>
<evidence type="ECO:0000256" key="6">
    <source>
        <dbReference type="ARBA" id="ARBA00023136"/>
    </source>
</evidence>